<accession>A0A8J7KHH5</accession>
<dbReference type="GO" id="GO:0005829">
    <property type="term" value="C:cytosol"/>
    <property type="evidence" value="ECO:0007669"/>
    <property type="project" value="TreeGrafter"/>
</dbReference>
<protein>
    <submittedName>
        <fullName evidence="3">DEAD/DEAH box helicase family protein</fullName>
    </submittedName>
</protein>
<dbReference type="PROSITE" id="PS51194">
    <property type="entry name" value="HELICASE_CTER"/>
    <property type="match status" value="1"/>
</dbReference>
<dbReference type="GO" id="GO:0016787">
    <property type="term" value="F:hydrolase activity"/>
    <property type="evidence" value="ECO:0007669"/>
    <property type="project" value="InterPro"/>
</dbReference>
<keyword evidence="3" id="KW-0347">Helicase</keyword>
<dbReference type="PROSITE" id="PS51192">
    <property type="entry name" value="HELICASE_ATP_BIND_1"/>
    <property type="match status" value="1"/>
</dbReference>
<keyword evidence="3" id="KW-0547">Nucleotide-binding</keyword>
<name>A0A8J7KHH5_9BACL</name>
<comment type="caution">
    <text evidence="3">The sequence shown here is derived from an EMBL/GenBank/DDBJ whole genome shotgun (WGS) entry which is preliminary data.</text>
</comment>
<evidence type="ECO:0000259" key="1">
    <source>
        <dbReference type="PROSITE" id="PS51192"/>
    </source>
</evidence>
<dbReference type="Proteomes" id="UP000622653">
    <property type="component" value="Unassembled WGS sequence"/>
</dbReference>
<dbReference type="CDD" id="cd18032">
    <property type="entry name" value="DEXHc_RE_I_III_res"/>
    <property type="match status" value="1"/>
</dbReference>
<dbReference type="InterPro" id="IPR014001">
    <property type="entry name" value="Helicase_ATP-bd"/>
</dbReference>
<dbReference type="EMBL" id="JADKPV010000002">
    <property type="protein sequence ID" value="MBF4501073.1"/>
    <property type="molecule type" value="Genomic_DNA"/>
</dbReference>
<dbReference type="SUPFAM" id="SSF52540">
    <property type="entry name" value="P-loop containing nucleoside triphosphate hydrolases"/>
    <property type="match status" value="1"/>
</dbReference>
<dbReference type="Gene3D" id="3.40.50.300">
    <property type="entry name" value="P-loop containing nucleotide triphosphate hydrolases"/>
    <property type="match status" value="2"/>
</dbReference>
<dbReference type="GO" id="GO:0004386">
    <property type="term" value="F:helicase activity"/>
    <property type="evidence" value="ECO:0007669"/>
    <property type="project" value="UniProtKB-KW"/>
</dbReference>
<dbReference type="PANTHER" id="PTHR47396">
    <property type="entry name" value="TYPE I RESTRICTION ENZYME ECOKI R PROTEIN"/>
    <property type="match status" value="1"/>
</dbReference>
<gene>
    <name evidence="3" type="ORF">IRY55_06815</name>
</gene>
<evidence type="ECO:0000313" key="3">
    <source>
        <dbReference type="EMBL" id="MBF4501073.1"/>
    </source>
</evidence>
<dbReference type="Pfam" id="PF00271">
    <property type="entry name" value="Helicase_C"/>
    <property type="match status" value="1"/>
</dbReference>
<dbReference type="Pfam" id="PF04851">
    <property type="entry name" value="ResIII"/>
    <property type="match status" value="1"/>
</dbReference>
<dbReference type="GO" id="GO:0005524">
    <property type="term" value="F:ATP binding"/>
    <property type="evidence" value="ECO:0007669"/>
    <property type="project" value="InterPro"/>
</dbReference>
<dbReference type="InterPro" id="IPR025202">
    <property type="entry name" value="PLD-like_dom"/>
</dbReference>
<dbReference type="SUPFAM" id="SSF56024">
    <property type="entry name" value="Phospholipase D/nuclease"/>
    <property type="match status" value="1"/>
</dbReference>
<dbReference type="SMART" id="SM00490">
    <property type="entry name" value="HELICc"/>
    <property type="match status" value="1"/>
</dbReference>
<dbReference type="GO" id="GO:0003677">
    <property type="term" value="F:DNA binding"/>
    <property type="evidence" value="ECO:0007669"/>
    <property type="project" value="InterPro"/>
</dbReference>
<dbReference type="PANTHER" id="PTHR47396:SF1">
    <property type="entry name" value="ATP-DEPENDENT HELICASE IRC3-RELATED"/>
    <property type="match status" value="1"/>
</dbReference>
<dbReference type="InterPro" id="IPR001650">
    <property type="entry name" value="Helicase_C-like"/>
</dbReference>
<dbReference type="InterPro" id="IPR006935">
    <property type="entry name" value="Helicase/UvrB_N"/>
</dbReference>
<keyword evidence="4" id="KW-1185">Reference proteome</keyword>
<dbReference type="Pfam" id="PF13091">
    <property type="entry name" value="PLDc_2"/>
    <property type="match status" value="1"/>
</dbReference>
<evidence type="ECO:0000313" key="4">
    <source>
        <dbReference type="Proteomes" id="UP000622653"/>
    </source>
</evidence>
<dbReference type="AlphaFoldDB" id="A0A8J7KHH5"/>
<sequence>MTKLSLITTQLQSHLIKAMKEADTIYFVVSFIQKSGAQMITSHLKRASERGAEIKILVGDYLYITNPEALRQLLNELPEAEIRLFESKGRSFHPKAYLFRYETACQTFIGSSNLSKSALTTGIEWNVHTELRVDAPFFEHVVDQFLHLFFHEQTVPLNTLTLEQYKRKYVVANAIYNLSSAVEADDFSTDMPTIISEEMITDYHLSPRPAQQLALDALQAMREEQYDKALVIMATGLGKTYLAAFFARSFKRVLFIAHREQLLHQAKQSFTNVFPNDEMSIFDGNHKEKNGRFVFASIFTLSAHYHLQQFDKDAFDLIVIDEFHHATATSYERVLQYFQPDFLLGITATPDRLDNQDVYALCDGNVAISIHFIDAIRQGWLSPFHYIGVRDPIDYTTIEWRANRYDESQLLAAQLQEDYAMTALHEWEHHKQKRTIAFCSSVAQALTMSQYFNESGYRTVALHGDSTIAERRQMIERLHLGKLDAIFTVNLFNEGVDIPLVDTLLFLRPTESLAVFTQQIGRGLRLAEGKSHCVIIDLIGNYRKADLKLAVFSQDETIPTSFVASDFHLPSDCHIEFDTEVIDLLQMLRTKRSPRKQRALDALQQLRLELGETPTYLQFHLKADVDSKIVREQFKTYPQFLGYAQLLNEIERQTLTKFEQWFHTLTTTKMTKSYKLIVVLAMLQRGENNWYKRITLQEIAPFFHRYLMAKNYRWQTDLSDKQGKALQHYNEQKIVQLLKQMPIRAWTNSYQNAKLEGAFFSFSLQPTEEEMSILFDWTYQICEYRLHTYFERKSKISF</sequence>
<dbReference type="RefSeq" id="WP_194562550.1">
    <property type="nucleotide sequence ID" value="NZ_JADKPV010000002.1"/>
</dbReference>
<feature type="domain" description="Helicase ATP-binding" evidence="1">
    <location>
        <begin position="220"/>
        <end position="368"/>
    </location>
</feature>
<dbReference type="CDD" id="cd18799">
    <property type="entry name" value="SF2_C_EcoAI-like"/>
    <property type="match status" value="1"/>
</dbReference>
<organism evidence="3 4">
    <name type="scientific">Savagea serpentis</name>
    <dbReference type="NCBI Taxonomy" id="2785297"/>
    <lineage>
        <taxon>Bacteria</taxon>
        <taxon>Bacillati</taxon>
        <taxon>Bacillota</taxon>
        <taxon>Bacilli</taxon>
        <taxon>Bacillales</taxon>
        <taxon>Caryophanaceae</taxon>
        <taxon>Savagea</taxon>
    </lineage>
</organism>
<proteinExistence type="predicted"/>
<dbReference type="SMART" id="SM00487">
    <property type="entry name" value="DEXDc"/>
    <property type="match status" value="1"/>
</dbReference>
<dbReference type="InterPro" id="IPR027417">
    <property type="entry name" value="P-loop_NTPase"/>
</dbReference>
<reference evidence="3" key="1">
    <citation type="submission" date="2020-11" db="EMBL/GenBank/DDBJ databases">
        <title>Multidrug resistant novel bacterium Savagea serpentis sp. nov., isolated from the scats of a vine snake (Ahaetulla nasuta).</title>
        <authorList>
            <person name="Venkata Ramana V."/>
            <person name="Vikas Patil S."/>
            <person name="Yogita Lugani V."/>
        </authorList>
    </citation>
    <scope>NUCLEOTIDE SEQUENCE</scope>
    <source>
        <strain evidence="3">SN6</strain>
    </source>
</reference>
<keyword evidence="3" id="KW-0067">ATP-binding</keyword>
<evidence type="ECO:0000259" key="2">
    <source>
        <dbReference type="PROSITE" id="PS51194"/>
    </source>
</evidence>
<dbReference type="InterPro" id="IPR050742">
    <property type="entry name" value="Helicase_Restrict-Modif_Enz"/>
</dbReference>
<dbReference type="Gene3D" id="3.30.870.10">
    <property type="entry name" value="Endonuclease Chain A"/>
    <property type="match status" value="1"/>
</dbReference>
<keyword evidence="3" id="KW-0378">Hydrolase</keyword>
<feature type="domain" description="Helicase C-terminal" evidence="2">
    <location>
        <begin position="416"/>
        <end position="566"/>
    </location>
</feature>